<evidence type="ECO:0008006" key="4">
    <source>
        <dbReference type="Google" id="ProtNLM"/>
    </source>
</evidence>
<dbReference type="AlphaFoldDB" id="A0A370E238"/>
<comment type="caution">
    <text evidence="2">The sequence shown here is derived from an EMBL/GenBank/DDBJ whole genome shotgun (WGS) entry which is preliminary data.</text>
</comment>
<dbReference type="Pfam" id="PF12118">
    <property type="entry name" value="SprA-related"/>
    <property type="match status" value="1"/>
</dbReference>
<organism evidence="2 3">
    <name type="scientific">endosymbiont of Lamellibrachia luymesi</name>
    <dbReference type="NCBI Taxonomy" id="2200907"/>
    <lineage>
        <taxon>Bacteria</taxon>
        <taxon>Pseudomonadati</taxon>
        <taxon>Pseudomonadota</taxon>
        <taxon>Gammaproteobacteria</taxon>
        <taxon>sulfur-oxidizing symbionts</taxon>
    </lineage>
</organism>
<dbReference type="EMBL" id="QFXD01000059">
    <property type="protein sequence ID" value="RDH92463.1"/>
    <property type="molecule type" value="Genomic_DNA"/>
</dbReference>
<evidence type="ECO:0000256" key="1">
    <source>
        <dbReference type="SAM" id="MobiDB-lite"/>
    </source>
</evidence>
<feature type="region of interest" description="Disordered" evidence="1">
    <location>
        <begin position="1"/>
        <end position="66"/>
    </location>
</feature>
<dbReference type="InterPro" id="IPR021973">
    <property type="entry name" value="SprA-related"/>
</dbReference>
<name>A0A370E238_9GAMM</name>
<dbReference type="Proteomes" id="UP000255508">
    <property type="component" value="Unassembled WGS sequence"/>
</dbReference>
<feature type="compositionally biased region" description="Polar residues" evidence="1">
    <location>
        <begin position="51"/>
        <end position="64"/>
    </location>
</feature>
<evidence type="ECO:0000313" key="2">
    <source>
        <dbReference type="EMBL" id="RDH92463.1"/>
    </source>
</evidence>
<accession>A0A370E238</accession>
<evidence type="ECO:0000313" key="3">
    <source>
        <dbReference type="Proteomes" id="UP000255508"/>
    </source>
</evidence>
<reference evidence="2 3" key="1">
    <citation type="journal article" date="2018" name="ISME J.">
        <title>Endosymbiont genomes yield clues of tubeworm success.</title>
        <authorList>
            <person name="Li Y."/>
            <person name="Liles M.R."/>
            <person name="Halanych K.M."/>
        </authorList>
    </citation>
    <scope>NUCLEOTIDE SEQUENCE [LARGE SCALE GENOMIC DNA]</scope>
    <source>
        <strain evidence="2">A1422</strain>
    </source>
</reference>
<gene>
    <name evidence="2" type="ORF">DIZ79_03410</name>
</gene>
<feature type="compositionally biased region" description="Polar residues" evidence="1">
    <location>
        <begin position="176"/>
        <end position="193"/>
    </location>
</feature>
<protein>
    <recommendedName>
        <fullName evidence="4">Catalase</fullName>
    </recommendedName>
</protein>
<feature type="compositionally biased region" description="Polar residues" evidence="1">
    <location>
        <begin position="7"/>
        <end position="44"/>
    </location>
</feature>
<proteinExistence type="predicted"/>
<feature type="region of interest" description="Disordered" evidence="1">
    <location>
        <begin position="176"/>
        <end position="217"/>
    </location>
</feature>
<sequence length="217" mass="23047">MIEPTGTAASINATLTPQIQRQQAGSGASAEGTQQATDFPQQSSRSDEKNVSTNEPKSAQTTDELGTAELRLVQELKSRDQAARAHELAHLAAAGQYARGGAQFDYKVGPDGNRYAIGGEVSIDSSRESDPQKNLEKAETIRQAALAPTDPSSQDRRVAMQATAMAAQARVEIVREQSQGEIEAGNQQPSSTARGIDRLTTVQSADQPDPVLIDMSA</sequence>